<evidence type="ECO:0000259" key="2">
    <source>
        <dbReference type="Pfam" id="PF13681"/>
    </source>
</evidence>
<dbReference type="InterPro" id="IPR025205">
    <property type="entry name" value="PilX/PilW_C"/>
</dbReference>
<dbReference type="AlphaFoldDB" id="A0A1D2QTH0"/>
<keyword evidence="1" id="KW-1133">Transmembrane helix</keyword>
<evidence type="ECO:0000259" key="3">
    <source>
        <dbReference type="Pfam" id="PF14341"/>
    </source>
</evidence>
<evidence type="ECO:0000313" key="5">
    <source>
        <dbReference type="Proteomes" id="UP000242502"/>
    </source>
</evidence>
<evidence type="ECO:0000313" key="4">
    <source>
        <dbReference type="EMBL" id="ODS24877.1"/>
    </source>
</evidence>
<dbReference type="Proteomes" id="UP000242502">
    <property type="component" value="Unassembled WGS sequence"/>
</dbReference>
<dbReference type="STRING" id="62101.AB835_01025"/>
<accession>A0A1D2QTH0</accession>
<dbReference type="Pfam" id="PF13681">
    <property type="entry name" value="PilX"/>
    <property type="match status" value="1"/>
</dbReference>
<keyword evidence="1" id="KW-0472">Membrane</keyword>
<protein>
    <recommendedName>
        <fullName evidence="6">Type 4 fimbrial biogenesis protein PilX N-terminal domain-containing protein</fullName>
    </recommendedName>
</protein>
<gene>
    <name evidence="4" type="ORF">AB835_01025</name>
</gene>
<comment type="caution">
    <text evidence="4">The sequence shown here is derived from an EMBL/GenBank/DDBJ whole genome shotgun (WGS) entry which is preliminary data.</text>
</comment>
<name>A0A1D2QTH0_9GAMM</name>
<dbReference type="InterPro" id="IPR025746">
    <property type="entry name" value="PilX_N_dom"/>
</dbReference>
<feature type="domain" description="Type 4 fimbrial biogenesis protein PilX N-terminal" evidence="3">
    <location>
        <begin position="21"/>
        <end position="71"/>
    </location>
</feature>
<evidence type="ECO:0008006" key="6">
    <source>
        <dbReference type="Google" id="ProtNLM"/>
    </source>
</evidence>
<dbReference type="Pfam" id="PF14341">
    <property type="entry name" value="PilX_N"/>
    <property type="match status" value="1"/>
</dbReference>
<dbReference type="EMBL" id="MDLC01000003">
    <property type="protein sequence ID" value="ODS24877.1"/>
    <property type="molecule type" value="Genomic_DNA"/>
</dbReference>
<keyword evidence="1" id="KW-0812">Transmembrane</keyword>
<reference evidence="4 5" key="1">
    <citation type="journal article" date="2016" name="Appl. Environ. Microbiol.">
        <title>Lack of Overt Genome Reduction in the Bryostatin-Producing Bryozoan Symbiont "Candidatus Endobugula sertula".</title>
        <authorList>
            <person name="Miller I.J."/>
            <person name="Vanee N."/>
            <person name="Fong S.S."/>
            <person name="Lim-Fong G.E."/>
            <person name="Kwan J.C."/>
        </authorList>
    </citation>
    <scope>NUCLEOTIDE SEQUENCE [LARGE SCALE GENOMIC DNA]</scope>
    <source>
        <strain evidence="4">AB1-4</strain>
    </source>
</reference>
<feature type="domain" description="PilX/PilW C-terminal" evidence="2">
    <location>
        <begin position="123"/>
        <end position="203"/>
    </location>
</feature>
<sequence length="207" mass="22931">MSIPLSPISSHIVIKPNDRQQGVVLVVALVLLLIMTSVGVTTMVSTTLQERMAGNSRQQLVARMNAEAALRRGEDYLDSLSVGILLQRDFESAFLTNSWLYISQQLENSGFGVKAVPSSFELTDPDDWTNDSSFELTDLTVSSAGALNPRYIIEYLGKQNTGLQVVSKENNKMITAEPFVFRITAIGWGEDRNAVSVLQSYYFSRTQ</sequence>
<feature type="transmembrane region" description="Helical" evidence="1">
    <location>
        <begin position="23"/>
        <end position="48"/>
    </location>
</feature>
<proteinExistence type="predicted"/>
<evidence type="ECO:0000256" key="1">
    <source>
        <dbReference type="SAM" id="Phobius"/>
    </source>
</evidence>
<organism evidence="4 5">
    <name type="scientific">Candidatus Endobugula sertula</name>
    <name type="common">Bugula neritina bacterial symbiont</name>
    <dbReference type="NCBI Taxonomy" id="62101"/>
    <lineage>
        <taxon>Bacteria</taxon>
        <taxon>Pseudomonadati</taxon>
        <taxon>Pseudomonadota</taxon>
        <taxon>Gammaproteobacteria</taxon>
        <taxon>Cellvibrionales</taxon>
        <taxon>Cellvibrionaceae</taxon>
        <taxon>Candidatus Endobugula</taxon>
    </lineage>
</organism>